<accession>A0ABP4EVH2</accession>
<sequence>MVLLGLLVLAAAGAVCVVWAARGAPRGVRAVAAVTIVAGEVLQQLDAGRGRRPKRSGGDGD</sequence>
<dbReference type="Proteomes" id="UP001499987">
    <property type="component" value="Unassembled WGS sequence"/>
</dbReference>
<name>A0ABP4EVH2_9ACTN</name>
<comment type="caution">
    <text evidence="1">The sequence shown here is derived from an EMBL/GenBank/DDBJ whole genome shotgun (WGS) entry which is preliminary data.</text>
</comment>
<dbReference type="EMBL" id="BAAALD010000167">
    <property type="protein sequence ID" value="GAA1127136.1"/>
    <property type="molecule type" value="Genomic_DNA"/>
</dbReference>
<proteinExistence type="predicted"/>
<reference evidence="2" key="1">
    <citation type="journal article" date="2019" name="Int. J. Syst. Evol. Microbiol.">
        <title>The Global Catalogue of Microorganisms (GCM) 10K type strain sequencing project: providing services to taxonomists for standard genome sequencing and annotation.</title>
        <authorList>
            <consortium name="The Broad Institute Genomics Platform"/>
            <consortium name="The Broad Institute Genome Sequencing Center for Infectious Disease"/>
            <person name="Wu L."/>
            <person name="Ma J."/>
        </authorList>
    </citation>
    <scope>NUCLEOTIDE SEQUENCE [LARGE SCALE GENOMIC DNA]</scope>
    <source>
        <strain evidence="2">JCM 13002</strain>
    </source>
</reference>
<evidence type="ECO:0000313" key="1">
    <source>
        <dbReference type="EMBL" id="GAA1127136.1"/>
    </source>
</evidence>
<organism evidence="1 2">
    <name type="scientific">Kitasatospora arboriphila</name>
    <dbReference type="NCBI Taxonomy" id="258052"/>
    <lineage>
        <taxon>Bacteria</taxon>
        <taxon>Bacillati</taxon>
        <taxon>Actinomycetota</taxon>
        <taxon>Actinomycetes</taxon>
        <taxon>Kitasatosporales</taxon>
        <taxon>Streptomycetaceae</taxon>
        <taxon>Kitasatospora</taxon>
    </lineage>
</organism>
<gene>
    <name evidence="1" type="ORF">GCM10009663_76510</name>
</gene>
<protein>
    <submittedName>
        <fullName evidence="1">Uncharacterized protein</fullName>
    </submittedName>
</protein>
<keyword evidence="2" id="KW-1185">Reference proteome</keyword>
<evidence type="ECO:0000313" key="2">
    <source>
        <dbReference type="Proteomes" id="UP001499987"/>
    </source>
</evidence>